<dbReference type="EMBL" id="CAJNOV010000631">
    <property type="protein sequence ID" value="CAF1032518.1"/>
    <property type="molecule type" value="Genomic_DNA"/>
</dbReference>
<reference evidence="2" key="1">
    <citation type="submission" date="2021-02" db="EMBL/GenBank/DDBJ databases">
        <authorList>
            <person name="Nowell W R."/>
        </authorList>
    </citation>
    <scope>NUCLEOTIDE SEQUENCE</scope>
</reference>
<organism evidence="2 4">
    <name type="scientific">Rotaria magnacalcarata</name>
    <dbReference type="NCBI Taxonomy" id="392030"/>
    <lineage>
        <taxon>Eukaryota</taxon>
        <taxon>Metazoa</taxon>
        <taxon>Spiralia</taxon>
        <taxon>Gnathifera</taxon>
        <taxon>Rotifera</taxon>
        <taxon>Eurotatoria</taxon>
        <taxon>Bdelloidea</taxon>
        <taxon>Philodinida</taxon>
        <taxon>Philodinidae</taxon>
        <taxon>Rotaria</taxon>
    </lineage>
</organism>
<dbReference type="Proteomes" id="UP000663855">
    <property type="component" value="Unassembled WGS sequence"/>
</dbReference>
<comment type="caution">
    <text evidence="2">The sequence shown here is derived from an EMBL/GenBank/DDBJ whole genome shotgun (WGS) entry which is preliminary data.</text>
</comment>
<feature type="region of interest" description="Disordered" evidence="1">
    <location>
        <begin position="225"/>
        <end position="245"/>
    </location>
</feature>
<name>A0A814J9C4_9BILA</name>
<protein>
    <submittedName>
        <fullName evidence="2">Uncharacterized protein</fullName>
    </submittedName>
</protein>
<sequence>MLNTNEEWAYYIPLKQSIRTMLQNETLKSITDNINSFSNYVAKDKDLILSNRQGCCIKSNLSRRENSNVLLLKSYTDGICVTNPIGAKRDFHKCYEVRGFQKTFSSGSFCRHSFITYEQRLIPLTDISFVSRTKLKHDMVLSQIIENNDDKIIQEVKCCSWFKNSVGFHPTESLPPDLMHDVAEGLCPLIITALLKEAIQQRILPYAQIEERTSSFNFGFNDLSNEPPPIKKQRSNATLASPTLY</sequence>
<dbReference type="Proteomes" id="UP000681967">
    <property type="component" value="Unassembled WGS sequence"/>
</dbReference>
<gene>
    <name evidence="3" type="ORF">BYL167_LOCUS14980</name>
    <name evidence="2" type="ORF">CJN711_LOCUS3870</name>
</gene>
<evidence type="ECO:0000313" key="3">
    <source>
        <dbReference type="EMBL" id="CAF4024639.1"/>
    </source>
</evidence>
<proteinExistence type="predicted"/>
<evidence type="ECO:0000256" key="1">
    <source>
        <dbReference type="SAM" id="MobiDB-lite"/>
    </source>
</evidence>
<dbReference type="EMBL" id="CAJOBH010005449">
    <property type="protein sequence ID" value="CAF4024639.1"/>
    <property type="molecule type" value="Genomic_DNA"/>
</dbReference>
<feature type="compositionally biased region" description="Polar residues" evidence="1">
    <location>
        <begin position="235"/>
        <end position="245"/>
    </location>
</feature>
<evidence type="ECO:0000313" key="2">
    <source>
        <dbReference type="EMBL" id="CAF1032518.1"/>
    </source>
</evidence>
<dbReference type="AlphaFoldDB" id="A0A814J9C4"/>
<evidence type="ECO:0000313" key="4">
    <source>
        <dbReference type="Proteomes" id="UP000663855"/>
    </source>
</evidence>
<accession>A0A814J9C4</accession>